<keyword evidence="3" id="KW-1185">Reference proteome</keyword>
<keyword evidence="1" id="KW-0862">Zinc</keyword>
<accession>A0AAE3GFG5</accession>
<reference evidence="2" key="1">
    <citation type="submission" date="2022-06" db="EMBL/GenBank/DDBJ databases">
        <title>Genomic Encyclopedia of Archaeal and Bacterial Type Strains, Phase II (KMG-II): from individual species to whole genera.</title>
        <authorList>
            <person name="Goeker M."/>
        </authorList>
    </citation>
    <scope>NUCLEOTIDE SEQUENCE</scope>
    <source>
        <strain evidence="2">DSM 43935</strain>
    </source>
</reference>
<protein>
    <submittedName>
        <fullName evidence="2">N-acetylglucosaminyl deacetylase, LmbE family</fullName>
    </submittedName>
</protein>
<dbReference type="Proteomes" id="UP001206128">
    <property type="component" value="Unassembled WGS sequence"/>
</dbReference>
<dbReference type="SUPFAM" id="SSF102588">
    <property type="entry name" value="LmbE-like"/>
    <property type="match status" value="1"/>
</dbReference>
<gene>
    <name evidence="2" type="ORF">LX83_004094</name>
</gene>
<proteinExistence type="predicted"/>
<dbReference type="GO" id="GO:0016137">
    <property type="term" value="P:glycoside metabolic process"/>
    <property type="evidence" value="ECO:0007669"/>
    <property type="project" value="UniProtKB-ARBA"/>
</dbReference>
<dbReference type="Gene3D" id="3.40.50.10320">
    <property type="entry name" value="LmbE-like"/>
    <property type="match status" value="1"/>
</dbReference>
<evidence type="ECO:0000256" key="1">
    <source>
        <dbReference type="ARBA" id="ARBA00022833"/>
    </source>
</evidence>
<comment type="caution">
    <text evidence="2">The sequence shown here is derived from an EMBL/GenBank/DDBJ whole genome shotgun (WGS) entry which is preliminary data.</text>
</comment>
<dbReference type="AlphaFoldDB" id="A0AAE3GFG5"/>
<dbReference type="GO" id="GO:0016811">
    <property type="term" value="F:hydrolase activity, acting on carbon-nitrogen (but not peptide) bonds, in linear amides"/>
    <property type="evidence" value="ECO:0007669"/>
    <property type="project" value="TreeGrafter"/>
</dbReference>
<organism evidence="2 3">
    <name type="scientific">Goodfellowiella coeruleoviolacea</name>
    <dbReference type="NCBI Taxonomy" id="334858"/>
    <lineage>
        <taxon>Bacteria</taxon>
        <taxon>Bacillati</taxon>
        <taxon>Actinomycetota</taxon>
        <taxon>Actinomycetes</taxon>
        <taxon>Pseudonocardiales</taxon>
        <taxon>Pseudonocardiaceae</taxon>
        <taxon>Goodfellowiella</taxon>
    </lineage>
</organism>
<dbReference type="Pfam" id="PF02585">
    <property type="entry name" value="PIG-L"/>
    <property type="match status" value="1"/>
</dbReference>
<name>A0AAE3GFG5_9PSEU</name>
<dbReference type="InterPro" id="IPR003737">
    <property type="entry name" value="GlcNAc_PI_deacetylase-related"/>
</dbReference>
<dbReference type="EMBL" id="JAMTCK010000009">
    <property type="protein sequence ID" value="MCP2167221.1"/>
    <property type="molecule type" value="Genomic_DNA"/>
</dbReference>
<dbReference type="PANTHER" id="PTHR12993">
    <property type="entry name" value="N-ACETYLGLUCOSAMINYL-PHOSPHATIDYLINOSITOL DE-N-ACETYLASE-RELATED"/>
    <property type="match status" value="1"/>
</dbReference>
<dbReference type="RefSeq" id="WP_253773874.1">
    <property type="nucleotide sequence ID" value="NZ_JAMTCK010000009.1"/>
</dbReference>
<sequence length="258" mass="27486">MATVVAFLAHPDDEVLTAAGTLAQAAAEGHRTVLVVATDGLMGARPASGEPPRLAELRASAAVLGVARVECLGYANGGGGQHLYPDPPDRVRFPRADTEEAAERLAVILRAENADVLLVHDASGGYGHRDHIAAHRVGVRAAELAGVPRLLAATMPRELVTGLGRAARLLRLPFGYDARTLRTAYTPRADITHAIPVRRWAARKRAALAAHRSQVTGTGRSARVFAALLRLPAPVFGLLFAREWFAEIPVPGRNPARR</sequence>
<evidence type="ECO:0000313" key="3">
    <source>
        <dbReference type="Proteomes" id="UP001206128"/>
    </source>
</evidence>
<evidence type="ECO:0000313" key="2">
    <source>
        <dbReference type="EMBL" id="MCP2167221.1"/>
    </source>
</evidence>
<dbReference type="PANTHER" id="PTHR12993:SF11">
    <property type="entry name" value="N-ACETYLGLUCOSAMINYL-PHOSPHATIDYLINOSITOL DE-N-ACETYLASE"/>
    <property type="match status" value="1"/>
</dbReference>
<dbReference type="InterPro" id="IPR024078">
    <property type="entry name" value="LmbE-like_dom_sf"/>
</dbReference>